<sequence length="60" mass="6545">MESGDLPASSSTERSNYRFADIVGTAIALLTLTLPFWAIAHNSPRPVDILPPTYLRQTGD</sequence>
<evidence type="ECO:0000313" key="2">
    <source>
        <dbReference type="EMBL" id="HGG02555.1"/>
    </source>
</evidence>
<evidence type="ECO:0000256" key="1">
    <source>
        <dbReference type="SAM" id="Phobius"/>
    </source>
</evidence>
<comment type="caution">
    <text evidence="2">The sequence shown here is derived from an EMBL/GenBank/DDBJ whole genome shotgun (WGS) entry which is preliminary data.</text>
</comment>
<protein>
    <submittedName>
        <fullName evidence="2">Uncharacterized protein</fullName>
    </submittedName>
</protein>
<name>A0A7C3VUX3_9CYAN</name>
<gene>
    <name evidence="2" type="ORF">ENR15_18410</name>
</gene>
<dbReference type="AlphaFoldDB" id="A0A7C3VUX3"/>
<feature type="transmembrane region" description="Helical" evidence="1">
    <location>
        <begin position="19"/>
        <end position="40"/>
    </location>
</feature>
<organism evidence="2">
    <name type="scientific">Planktothricoides sp. SpSt-374</name>
    <dbReference type="NCBI Taxonomy" id="2282167"/>
    <lineage>
        <taxon>Bacteria</taxon>
        <taxon>Bacillati</taxon>
        <taxon>Cyanobacteriota</taxon>
        <taxon>Cyanophyceae</taxon>
        <taxon>Oscillatoriophycideae</taxon>
        <taxon>Oscillatoriales</taxon>
        <taxon>Oscillatoriaceae</taxon>
        <taxon>Planktothricoides</taxon>
    </lineage>
</organism>
<dbReference type="EMBL" id="DSPX01000192">
    <property type="protein sequence ID" value="HGG02555.1"/>
    <property type="molecule type" value="Genomic_DNA"/>
</dbReference>
<keyword evidence="1" id="KW-0472">Membrane</keyword>
<accession>A0A7C3VUX3</accession>
<reference evidence="2" key="1">
    <citation type="journal article" date="2020" name="mSystems">
        <title>Genome- and Community-Level Interaction Insights into Carbon Utilization and Element Cycling Functions of Hydrothermarchaeota in Hydrothermal Sediment.</title>
        <authorList>
            <person name="Zhou Z."/>
            <person name="Liu Y."/>
            <person name="Xu W."/>
            <person name="Pan J."/>
            <person name="Luo Z.H."/>
            <person name="Li M."/>
        </authorList>
    </citation>
    <scope>NUCLEOTIDE SEQUENCE [LARGE SCALE GENOMIC DNA]</scope>
    <source>
        <strain evidence="2">SpSt-374</strain>
    </source>
</reference>
<keyword evidence="1" id="KW-1133">Transmembrane helix</keyword>
<keyword evidence="1" id="KW-0812">Transmembrane</keyword>
<proteinExistence type="predicted"/>